<feature type="non-terminal residue" evidence="1">
    <location>
        <position position="1"/>
    </location>
</feature>
<dbReference type="PANTHER" id="PTHR46717:SF1">
    <property type="entry name" value="E3 UBIQUITIN-PROTEIN LIGASE RNF180"/>
    <property type="match status" value="1"/>
</dbReference>
<dbReference type="GO" id="GO:0031624">
    <property type="term" value="F:ubiquitin conjugating enzyme binding"/>
    <property type="evidence" value="ECO:0007669"/>
    <property type="project" value="TreeGrafter"/>
</dbReference>
<dbReference type="Proteomes" id="UP001233999">
    <property type="component" value="Unassembled WGS sequence"/>
</dbReference>
<protein>
    <submittedName>
        <fullName evidence="1">Uncharacterized protein</fullName>
    </submittedName>
</protein>
<dbReference type="GO" id="GO:0042428">
    <property type="term" value="P:serotonin metabolic process"/>
    <property type="evidence" value="ECO:0007669"/>
    <property type="project" value="TreeGrafter"/>
</dbReference>
<keyword evidence="2" id="KW-1185">Reference proteome</keyword>
<proteinExistence type="predicted"/>
<dbReference type="EMBL" id="JASPKZ010008174">
    <property type="protein sequence ID" value="KAJ9580748.1"/>
    <property type="molecule type" value="Genomic_DNA"/>
</dbReference>
<reference evidence="1" key="2">
    <citation type="submission" date="2023-05" db="EMBL/GenBank/DDBJ databases">
        <authorList>
            <person name="Fouks B."/>
        </authorList>
    </citation>
    <scope>NUCLEOTIDE SEQUENCE</scope>
    <source>
        <strain evidence="1">Stay&amp;Tobe</strain>
        <tissue evidence="1">Testes</tissue>
    </source>
</reference>
<dbReference type="GO" id="GO:0005789">
    <property type="term" value="C:endoplasmic reticulum membrane"/>
    <property type="evidence" value="ECO:0007669"/>
    <property type="project" value="TreeGrafter"/>
</dbReference>
<gene>
    <name evidence="1" type="ORF">L9F63_024074</name>
</gene>
<accession>A0AAD7ZIY7</accession>
<reference evidence="1" key="1">
    <citation type="journal article" date="2023" name="IScience">
        <title>Live-bearing cockroach genome reveals convergent evolutionary mechanisms linked to viviparity in insects and beyond.</title>
        <authorList>
            <person name="Fouks B."/>
            <person name="Harrison M.C."/>
            <person name="Mikhailova A.A."/>
            <person name="Marchal E."/>
            <person name="English S."/>
            <person name="Carruthers M."/>
            <person name="Jennings E.C."/>
            <person name="Chiamaka E.L."/>
            <person name="Frigard R.A."/>
            <person name="Pippel M."/>
            <person name="Attardo G.M."/>
            <person name="Benoit J.B."/>
            <person name="Bornberg-Bauer E."/>
            <person name="Tobe S.S."/>
        </authorList>
    </citation>
    <scope>NUCLEOTIDE SEQUENCE</scope>
    <source>
        <strain evidence="1">Stay&amp;Tobe</strain>
    </source>
</reference>
<dbReference type="AlphaFoldDB" id="A0AAD7ZIY7"/>
<dbReference type="GO" id="GO:0000209">
    <property type="term" value="P:protein polyubiquitination"/>
    <property type="evidence" value="ECO:0007669"/>
    <property type="project" value="InterPro"/>
</dbReference>
<dbReference type="InterPro" id="IPR033263">
    <property type="entry name" value="RNF180"/>
</dbReference>
<dbReference type="PANTHER" id="PTHR46717">
    <property type="entry name" value="E3 UBIQUITIN-PROTEIN LIGASE RNF180"/>
    <property type="match status" value="1"/>
</dbReference>
<comment type="caution">
    <text evidence="1">The sequence shown here is derived from an EMBL/GenBank/DDBJ whole genome shotgun (WGS) entry which is preliminary data.</text>
</comment>
<sequence length="49" mass="5399">SCWQKGRLNCPKCRGRVGSFDFVSGLKCDCGKHVLPPVHVVRSKVDISV</sequence>
<dbReference type="GO" id="GO:0042415">
    <property type="term" value="P:norepinephrine metabolic process"/>
    <property type="evidence" value="ECO:0007669"/>
    <property type="project" value="TreeGrafter"/>
</dbReference>
<evidence type="ECO:0000313" key="1">
    <source>
        <dbReference type="EMBL" id="KAJ9580748.1"/>
    </source>
</evidence>
<name>A0AAD7ZIY7_DIPPU</name>
<evidence type="ECO:0000313" key="2">
    <source>
        <dbReference type="Proteomes" id="UP001233999"/>
    </source>
</evidence>
<dbReference type="GO" id="GO:0032436">
    <property type="term" value="P:positive regulation of proteasomal ubiquitin-dependent protein catabolic process"/>
    <property type="evidence" value="ECO:0007669"/>
    <property type="project" value="TreeGrafter"/>
</dbReference>
<dbReference type="GO" id="GO:0061630">
    <property type="term" value="F:ubiquitin protein ligase activity"/>
    <property type="evidence" value="ECO:0007669"/>
    <property type="project" value="InterPro"/>
</dbReference>
<organism evidence="1 2">
    <name type="scientific">Diploptera punctata</name>
    <name type="common">Pacific beetle cockroach</name>
    <dbReference type="NCBI Taxonomy" id="6984"/>
    <lineage>
        <taxon>Eukaryota</taxon>
        <taxon>Metazoa</taxon>
        <taxon>Ecdysozoa</taxon>
        <taxon>Arthropoda</taxon>
        <taxon>Hexapoda</taxon>
        <taxon>Insecta</taxon>
        <taxon>Pterygota</taxon>
        <taxon>Neoptera</taxon>
        <taxon>Polyneoptera</taxon>
        <taxon>Dictyoptera</taxon>
        <taxon>Blattodea</taxon>
        <taxon>Blaberoidea</taxon>
        <taxon>Blaberidae</taxon>
        <taxon>Diplopterinae</taxon>
        <taxon>Diploptera</taxon>
    </lineage>
</organism>